<organism evidence="1 2">
    <name type="scientific">Desulfosoma caldarium</name>
    <dbReference type="NCBI Taxonomy" id="610254"/>
    <lineage>
        <taxon>Bacteria</taxon>
        <taxon>Pseudomonadati</taxon>
        <taxon>Thermodesulfobacteriota</taxon>
        <taxon>Syntrophobacteria</taxon>
        <taxon>Syntrophobacterales</taxon>
        <taxon>Syntrophobacteraceae</taxon>
        <taxon>Desulfosoma</taxon>
    </lineage>
</organism>
<dbReference type="AlphaFoldDB" id="A0A3N1URF5"/>
<reference evidence="1 2" key="1">
    <citation type="submission" date="2018-11" db="EMBL/GenBank/DDBJ databases">
        <title>Genomic Encyclopedia of Type Strains, Phase IV (KMG-IV): sequencing the most valuable type-strain genomes for metagenomic binning, comparative biology and taxonomic classification.</title>
        <authorList>
            <person name="Goeker M."/>
        </authorList>
    </citation>
    <scope>NUCLEOTIDE SEQUENCE [LARGE SCALE GENOMIC DNA]</scope>
    <source>
        <strain evidence="1 2">DSM 22027</strain>
    </source>
</reference>
<gene>
    <name evidence="1" type="ORF">EDC27_1657</name>
</gene>
<evidence type="ECO:0000313" key="2">
    <source>
        <dbReference type="Proteomes" id="UP000276223"/>
    </source>
</evidence>
<proteinExistence type="predicted"/>
<comment type="caution">
    <text evidence="1">The sequence shown here is derived from an EMBL/GenBank/DDBJ whole genome shotgun (WGS) entry which is preliminary data.</text>
</comment>
<feature type="non-terminal residue" evidence="1">
    <location>
        <position position="1"/>
    </location>
</feature>
<protein>
    <submittedName>
        <fullName evidence="1">Uncharacterized protein</fullName>
    </submittedName>
</protein>
<dbReference type="EMBL" id="RJVA01000012">
    <property type="protein sequence ID" value="ROQ91989.1"/>
    <property type="molecule type" value="Genomic_DNA"/>
</dbReference>
<dbReference type="Proteomes" id="UP000276223">
    <property type="component" value="Unassembled WGS sequence"/>
</dbReference>
<name>A0A3N1URF5_9BACT</name>
<sequence>HITPIQALKNWQQKRPQLFVKSVHDFAGPDTQPKEAWLGP</sequence>
<evidence type="ECO:0000313" key="1">
    <source>
        <dbReference type="EMBL" id="ROQ91989.1"/>
    </source>
</evidence>
<accession>A0A3N1URF5</accession>
<keyword evidence="2" id="KW-1185">Reference proteome</keyword>